<evidence type="ECO:0000256" key="3">
    <source>
        <dbReference type="SAM" id="Phobius"/>
    </source>
</evidence>
<feature type="transmembrane region" description="Helical" evidence="3">
    <location>
        <begin position="313"/>
        <end position="334"/>
    </location>
</feature>
<keyword evidence="5" id="KW-1185">Reference proteome</keyword>
<feature type="compositionally biased region" description="Basic and acidic residues" evidence="2">
    <location>
        <begin position="68"/>
        <end position="82"/>
    </location>
</feature>
<dbReference type="AlphaFoldDB" id="A0A6G1H4S5"/>
<reference evidence="4" key="1">
    <citation type="journal article" date="2020" name="Stud. Mycol.">
        <title>101 Dothideomycetes genomes: a test case for predicting lifestyles and emergence of pathogens.</title>
        <authorList>
            <person name="Haridas S."/>
            <person name="Albert R."/>
            <person name="Binder M."/>
            <person name="Bloem J."/>
            <person name="Labutti K."/>
            <person name="Salamov A."/>
            <person name="Andreopoulos B."/>
            <person name="Baker S."/>
            <person name="Barry K."/>
            <person name="Bills G."/>
            <person name="Bluhm B."/>
            <person name="Cannon C."/>
            <person name="Castanera R."/>
            <person name="Culley D."/>
            <person name="Daum C."/>
            <person name="Ezra D."/>
            <person name="Gonzalez J."/>
            <person name="Henrissat B."/>
            <person name="Kuo A."/>
            <person name="Liang C."/>
            <person name="Lipzen A."/>
            <person name="Lutzoni F."/>
            <person name="Magnuson J."/>
            <person name="Mondo S."/>
            <person name="Nolan M."/>
            <person name="Ohm R."/>
            <person name="Pangilinan J."/>
            <person name="Park H.-J."/>
            <person name="Ramirez L."/>
            <person name="Alfaro M."/>
            <person name="Sun H."/>
            <person name="Tritt A."/>
            <person name="Yoshinaga Y."/>
            <person name="Zwiers L.-H."/>
            <person name="Turgeon B."/>
            <person name="Goodwin S."/>
            <person name="Spatafora J."/>
            <person name="Crous P."/>
            <person name="Grigoriev I."/>
        </authorList>
    </citation>
    <scope>NUCLEOTIDE SEQUENCE</scope>
    <source>
        <strain evidence="4">CBS 113979</strain>
    </source>
</reference>
<evidence type="ECO:0000256" key="2">
    <source>
        <dbReference type="SAM" id="MobiDB-lite"/>
    </source>
</evidence>
<feature type="coiled-coil region" evidence="1">
    <location>
        <begin position="132"/>
        <end position="159"/>
    </location>
</feature>
<evidence type="ECO:0000256" key="1">
    <source>
        <dbReference type="SAM" id="Coils"/>
    </source>
</evidence>
<keyword evidence="3" id="KW-1133">Transmembrane helix</keyword>
<keyword evidence="3" id="KW-0472">Membrane</keyword>
<dbReference type="Proteomes" id="UP000800041">
    <property type="component" value="Unassembled WGS sequence"/>
</dbReference>
<feature type="region of interest" description="Disordered" evidence="2">
    <location>
        <begin position="51"/>
        <end position="85"/>
    </location>
</feature>
<protein>
    <submittedName>
        <fullName evidence="4">Uncharacterized protein</fullName>
    </submittedName>
</protein>
<name>A0A6G1H4S5_9PEZI</name>
<feature type="compositionally biased region" description="Polar residues" evidence="2">
    <location>
        <begin position="51"/>
        <end position="67"/>
    </location>
</feature>
<dbReference type="EMBL" id="ML977149">
    <property type="protein sequence ID" value="KAF1988226.1"/>
    <property type="molecule type" value="Genomic_DNA"/>
</dbReference>
<proteinExistence type="predicted"/>
<evidence type="ECO:0000313" key="5">
    <source>
        <dbReference type="Proteomes" id="UP000800041"/>
    </source>
</evidence>
<evidence type="ECO:0000313" key="4">
    <source>
        <dbReference type="EMBL" id="KAF1988226.1"/>
    </source>
</evidence>
<accession>A0A6G1H4S5</accession>
<organism evidence="4 5">
    <name type="scientific">Aulographum hederae CBS 113979</name>
    <dbReference type="NCBI Taxonomy" id="1176131"/>
    <lineage>
        <taxon>Eukaryota</taxon>
        <taxon>Fungi</taxon>
        <taxon>Dikarya</taxon>
        <taxon>Ascomycota</taxon>
        <taxon>Pezizomycotina</taxon>
        <taxon>Dothideomycetes</taxon>
        <taxon>Pleosporomycetidae</taxon>
        <taxon>Aulographales</taxon>
        <taxon>Aulographaceae</taxon>
    </lineage>
</organism>
<keyword evidence="1" id="KW-0175">Coiled coil</keyword>
<gene>
    <name evidence="4" type="ORF">K402DRAFT_31261</name>
</gene>
<sequence length="337" mass="37080">MSTTQFNLDFADAVGPRSEWSVIEDDDESFISATGSSVCSGSTVEVNQAQAPNNVDSGHGTNTAHSVHSSEHDKEQPSDVDKTSGLVSADDIPATENCNVRNHGLVVLRISSAKLAFMEQQFKRSDVQSKQIQNQSVELDNLRNLAEEQKAHISSLEKKSASWKKDVQSLSTTTAQQTLLANQLRRSIDEKDAEIRILSHTATGSSKQVAVLEGKIARLLAKPGQEIGEEPFSFSAEWAKQNIAQLEQRVSDDRKALDERKAAYNKECGLTCDLQKRKLFLECRYWVDGKKLRATKHALALAEDHCSASDARVMLLAFVVVGLLTTLVLSWVVLAGW</sequence>
<keyword evidence="3" id="KW-0812">Transmembrane</keyword>